<dbReference type="RefSeq" id="WP_206088482.1">
    <property type="nucleotide sequence ID" value="NZ_CP065053.1"/>
</dbReference>
<proteinExistence type="predicted"/>
<feature type="domain" description="DUF2169" evidence="1">
    <location>
        <begin position="151"/>
        <end position="439"/>
    </location>
</feature>
<evidence type="ECO:0000259" key="1">
    <source>
        <dbReference type="Pfam" id="PF09937"/>
    </source>
</evidence>
<gene>
    <name evidence="2" type="ORF">IV454_25755</name>
</gene>
<evidence type="ECO:0000313" key="2">
    <source>
        <dbReference type="EMBL" id="QPI48868.1"/>
    </source>
</evidence>
<dbReference type="Pfam" id="PF09937">
    <property type="entry name" value="DUF2169"/>
    <property type="match status" value="2"/>
</dbReference>
<reference evidence="2 3" key="1">
    <citation type="submission" date="2020-11" db="EMBL/GenBank/DDBJ databases">
        <authorList>
            <person name="Sun Q."/>
        </authorList>
    </citation>
    <scope>NUCLEOTIDE SEQUENCE [LARGE SCALE GENOMIC DNA]</scope>
    <source>
        <strain evidence="2 3">P8398</strain>
    </source>
</reference>
<sequence length="493" mass="55336">MQFRNQTPFPALGFEGIDQFNQAFHVVALRQTLTWGEDGVLRYADEQAPLCEADEYFGEINASSVRQESDLCQYKPKCDFIVNATAYAPPGKPLRRCEVRIVLMRPDHAANLPERPQGLNQFVVPEEHRLEQWRAAVEHARQHPVPGARLVDKRLTVTGERTLVRRLWPVRMVAAVLRAASLGMLSLPTWRLTAAQVFSPFPLRNEYAYGGACRINRGDRAAKWVRSKHRLNADQMAAQSYDDVPQSGQAVARCAFESNAVGRGYVPRWYLNATGAKRLPAPRIETVASAFTAAQFREMPKLNPKKMSAEALTVAGFGTRSRVHPLRRRLAGTIDRQFVDSADCLPKDFDFGVWNAAPADQQTEFLRGDEIIELTNLCAPASPGAALTKDGDTALRLRLPGHVCTLLMRMRDGSMFFDPMRIDTLIVEPETRMLSIVWRAVFAKTPDIRAVDAYLHGQFEANYSCQLLDEHEQVIMTKHGKTAPNAVQKEMHG</sequence>
<feature type="domain" description="DUF2169" evidence="1">
    <location>
        <begin position="25"/>
        <end position="105"/>
    </location>
</feature>
<keyword evidence="3" id="KW-1185">Reference proteome</keyword>
<dbReference type="EMBL" id="CP065053">
    <property type="protein sequence ID" value="QPI48868.1"/>
    <property type="molecule type" value="Genomic_DNA"/>
</dbReference>
<dbReference type="Proteomes" id="UP000662888">
    <property type="component" value="Chromosome"/>
</dbReference>
<name>A0AA48WBW8_9BURK</name>
<dbReference type="InterPro" id="IPR018683">
    <property type="entry name" value="DUF2169"/>
</dbReference>
<accession>A0AA48WBW8</accession>
<organism evidence="2 3">
    <name type="scientific">Massilia antarctica</name>
    <dbReference type="NCBI Taxonomy" id="2765360"/>
    <lineage>
        <taxon>Bacteria</taxon>
        <taxon>Pseudomonadati</taxon>
        <taxon>Pseudomonadota</taxon>
        <taxon>Betaproteobacteria</taxon>
        <taxon>Burkholderiales</taxon>
        <taxon>Oxalobacteraceae</taxon>
        <taxon>Telluria group</taxon>
        <taxon>Massilia</taxon>
    </lineage>
</organism>
<evidence type="ECO:0000313" key="3">
    <source>
        <dbReference type="Proteomes" id="UP000662888"/>
    </source>
</evidence>
<protein>
    <submittedName>
        <fullName evidence="2">DUF2169 domain-containing protein</fullName>
    </submittedName>
</protein>